<feature type="region of interest" description="Disordered" evidence="1">
    <location>
        <begin position="48"/>
        <end position="105"/>
    </location>
</feature>
<dbReference type="OrthoDB" id="3798974at2759"/>
<reference evidence="2" key="1">
    <citation type="journal article" date="2021" name="Nat. Commun.">
        <title>Genetic determinants of endophytism in the Arabidopsis root mycobiome.</title>
        <authorList>
            <person name="Mesny F."/>
            <person name="Miyauchi S."/>
            <person name="Thiergart T."/>
            <person name="Pickel B."/>
            <person name="Atanasova L."/>
            <person name="Karlsson M."/>
            <person name="Huettel B."/>
            <person name="Barry K.W."/>
            <person name="Haridas S."/>
            <person name="Chen C."/>
            <person name="Bauer D."/>
            <person name="Andreopoulos W."/>
            <person name="Pangilinan J."/>
            <person name="LaButti K."/>
            <person name="Riley R."/>
            <person name="Lipzen A."/>
            <person name="Clum A."/>
            <person name="Drula E."/>
            <person name="Henrissat B."/>
            <person name="Kohler A."/>
            <person name="Grigoriev I.V."/>
            <person name="Martin F.M."/>
            <person name="Hacquard S."/>
        </authorList>
    </citation>
    <scope>NUCLEOTIDE SEQUENCE</scope>
    <source>
        <strain evidence="2">MPI-SDFR-AT-0120</strain>
    </source>
</reference>
<protein>
    <submittedName>
        <fullName evidence="2">Uncharacterized protein</fullName>
    </submittedName>
</protein>
<gene>
    <name evidence="2" type="ORF">FB567DRAFT_598747</name>
</gene>
<keyword evidence="3" id="KW-1185">Reference proteome</keyword>
<dbReference type="EMBL" id="JAGMVJ010000029">
    <property type="protein sequence ID" value="KAH7069435.1"/>
    <property type="molecule type" value="Genomic_DNA"/>
</dbReference>
<evidence type="ECO:0000313" key="2">
    <source>
        <dbReference type="EMBL" id="KAH7069435.1"/>
    </source>
</evidence>
<proteinExistence type="predicted"/>
<dbReference type="Proteomes" id="UP000813461">
    <property type="component" value="Unassembled WGS sequence"/>
</dbReference>
<name>A0A8K0VRP6_9PLEO</name>
<sequence>MAIMRSNPRSSDSIDFEHTATIKDMEELQLAETEHGRLDEEPAVRELPAADISFSSSNAATRRPSHDVMNRKSRSGSQPSPHSNVNEKIAVYKDTDCEPANNASS</sequence>
<evidence type="ECO:0000256" key="1">
    <source>
        <dbReference type="SAM" id="MobiDB-lite"/>
    </source>
</evidence>
<feature type="compositionally biased region" description="Polar residues" evidence="1">
    <location>
        <begin position="75"/>
        <end position="86"/>
    </location>
</feature>
<accession>A0A8K0VRP6</accession>
<dbReference type="AlphaFoldDB" id="A0A8K0VRP6"/>
<evidence type="ECO:0000313" key="3">
    <source>
        <dbReference type="Proteomes" id="UP000813461"/>
    </source>
</evidence>
<organism evidence="2 3">
    <name type="scientific">Paraphoma chrysanthemicola</name>
    <dbReference type="NCBI Taxonomy" id="798071"/>
    <lineage>
        <taxon>Eukaryota</taxon>
        <taxon>Fungi</taxon>
        <taxon>Dikarya</taxon>
        <taxon>Ascomycota</taxon>
        <taxon>Pezizomycotina</taxon>
        <taxon>Dothideomycetes</taxon>
        <taxon>Pleosporomycetidae</taxon>
        <taxon>Pleosporales</taxon>
        <taxon>Pleosporineae</taxon>
        <taxon>Phaeosphaeriaceae</taxon>
        <taxon>Paraphoma</taxon>
    </lineage>
</organism>
<comment type="caution">
    <text evidence="2">The sequence shown here is derived from an EMBL/GenBank/DDBJ whole genome shotgun (WGS) entry which is preliminary data.</text>
</comment>